<evidence type="ECO:0000313" key="2">
    <source>
        <dbReference type="Proteomes" id="UP000588111"/>
    </source>
</evidence>
<dbReference type="AlphaFoldDB" id="A0A839TFG6"/>
<reference evidence="1 2" key="1">
    <citation type="submission" date="2020-08" db="EMBL/GenBank/DDBJ databases">
        <title>Genomic Encyclopedia of Type Strains, Phase III (KMG-III): the genomes of soil and plant-associated and newly described type strains.</title>
        <authorList>
            <person name="Whitman W."/>
        </authorList>
    </citation>
    <scope>NUCLEOTIDE SEQUENCE [LARGE SCALE GENOMIC DNA]</scope>
    <source>
        <strain evidence="1 2">CECT 5885</strain>
    </source>
</reference>
<sequence>MNKRSENMNKVNTLRSEVTRAIIDLLDELEEGTGGDYHGFDEWYIKESIIIKGQLNSYRAQKIAQFLGRTISKQKLLKYAKPKGYTYSLTNQDITRWLEANKVGLLKYSTFNIEVMTNGRKSK</sequence>
<keyword evidence="2" id="KW-1185">Reference proteome</keyword>
<evidence type="ECO:0000313" key="1">
    <source>
        <dbReference type="EMBL" id="MBB3107958.1"/>
    </source>
</evidence>
<name>A0A839TFG6_9GAMM</name>
<dbReference type="EMBL" id="JACHXL010000012">
    <property type="protein sequence ID" value="MBB3107958.1"/>
    <property type="molecule type" value="Genomic_DNA"/>
</dbReference>
<dbReference type="RefSeq" id="WP_183621397.1">
    <property type="nucleotide sequence ID" value="NZ_CAJHAH010000014.1"/>
</dbReference>
<proteinExistence type="predicted"/>
<protein>
    <submittedName>
        <fullName evidence="1">Uncharacterized protein</fullName>
    </submittedName>
</protein>
<organism evidence="1 2">
    <name type="scientific">Psychrobacter luti</name>
    <dbReference type="NCBI Taxonomy" id="198481"/>
    <lineage>
        <taxon>Bacteria</taxon>
        <taxon>Pseudomonadati</taxon>
        <taxon>Pseudomonadota</taxon>
        <taxon>Gammaproteobacteria</taxon>
        <taxon>Moraxellales</taxon>
        <taxon>Moraxellaceae</taxon>
        <taxon>Psychrobacter</taxon>
    </lineage>
</organism>
<comment type="caution">
    <text evidence="1">The sequence shown here is derived from an EMBL/GenBank/DDBJ whole genome shotgun (WGS) entry which is preliminary data.</text>
</comment>
<accession>A0A839TFG6</accession>
<gene>
    <name evidence="1" type="ORF">FHS24_002494</name>
</gene>
<dbReference type="Proteomes" id="UP000588111">
    <property type="component" value="Unassembled WGS sequence"/>
</dbReference>